<evidence type="ECO:0000313" key="7">
    <source>
        <dbReference type="Proteomes" id="UP000031516"/>
    </source>
</evidence>
<reference evidence="6 7" key="1">
    <citation type="submission" date="2014-03" db="EMBL/GenBank/DDBJ databases">
        <title>The genome of Kluyveromyces dobzhanskii.</title>
        <authorList>
            <person name="Nystedt B."/>
            <person name="Astrom S."/>
        </authorList>
    </citation>
    <scope>NUCLEOTIDE SEQUENCE [LARGE SCALE GENOMIC DNA]</scope>
    <source>
        <strain evidence="6 7">CBS 2104</strain>
    </source>
</reference>
<gene>
    <name evidence="6" type="ORF">KLDO_g468</name>
</gene>
<evidence type="ECO:0000256" key="3">
    <source>
        <dbReference type="ARBA" id="ARBA00038201"/>
    </source>
</evidence>
<dbReference type="EMBL" id="CCBQ010000012">
    <property type="protein sequence ID" value="CDO92143.1"/>
    <property type="molecule type" value="Genomic_DNA"/>
</dbReference>
<dbReference type="Proteomes" id="UP000031516">
    <property type="component" value="Unassembled WGS sequence"/>
</dbReference>
<dbReference type="OrthoDB" id="5325112at2759"/>
<accession>A0A0A8KZX3</accession>
<keyword evidence="7" id="KW-1185">Reference proteome</keyword>
<evidence type="ECO:0000313" key="6">
    <source>
        <dbReference type="EMBL" id="CDO92143.1"/>
    </source>
</evidence>
<dbReference type="InterPro" id="IPR000547">
    <property type="entry name" value="Clathrin_H-chain/VPS_repeat"/>
</dbReference>
<dbReference type="GO" id="GO:0000329">
    <property type="term" value="C:fungal-type vacuole membrane"/>
    <property type="evidence" value="ECO:0007669"/>
    <property type="project" value="TreeGrafter"/>
</dbReference>
<feature type="domain" description="Vacuolar sorting protein 39/Transforming growth factor beta receptor-associated" evidence="5">
    <location>
        <begin position="564"/>
        <end position="666"/>
    </location>
</feature>
<dbReference type="GO" id="GO:0006914">
    <property type="term" value="P:autophagy"/>
    <property type="evidence" value="ECO:0007669"/>
    <property type="project" value="TreeGrafter"/>
</dbReference>
<dbReference type="Pfam" id="PF10366">
    <property type="entry name" value="Vps39_1"/>
    <property type="match status" value="1"/>
</dbReference>
<proteinExistence type="inferred from homology"/>
<keyword evidence="2" id="KW-0472">Membrane</keyword>
<name>A0A0A8KZX3_9SACH</name>
<protein>
    <submittedName>
        <fullName evidence="6">WGS project CCBQ000000000 data, contig 00016</fullName>
    </submittedName>
</protein>
<dbReference type="GO" id="GO:0006886">
    <property type="term" value="P:intracellular protein transport"/>
    <property type="evidence" value="ECO:0007669"/>
    <property type="project" value="UniProtKB-UniRule"/>
</dbReference>
<sequence>MFTARRISSTVLEDVQCLNRLSIWKKTVVIRKNGDFDIYTNEGLHTYRKLWNEPILDTGYSEALSTLFVQCEQSLVLFNVGNMEQYDKIVDRRGIQKFWCLEYRCNNEISQKTVVVVLLKTKIPRLKMFTWISSKFSKLVEIQLSSKREIIISIAFVEKGVVIVTNIAVYVWKVGGSVLTRVDKVVSPKWPASLSSSLRTLGYSVDPVSRRDNSSTTESLVWSSFANVWPSDKKTAKVSKDLRYLFAPDHKTCILLDGHTQKFLQLHGSHEEAFYLKALTCDQFFRSNLNFKSCHYLGFGFMVLYNNSTLRVVDYAHGFVYLTIKVADGIKRVFQQSPVEIMVWTLKDVIETYKIDVDEDLNMKTDSLGGSMFDLNFETLEKRVAFYKNILKTTYLEAMNIAEEGNETRISYIMKLRDLYIVYALQVFDKAQKLHSTAKRNGSDHYSQGLYERIMHQVFQIILQFLAPPVLIISYCFPENSEIIRNKFSIKNQYFREAPAELSTAVVKKNFLPYLTEVRRHMKNISKGTDTYWSYHDTSLKLTLSFFESHNQAELSASDLLTIIDTTLFEMYVKYNRPMVGPLVRVDNSCDFDTVEALLRKENMVHELIDFYFYNHEHQKALDLLTEILDRAGDLKPGIKTIVIEYLKNLELIDLDLVLHYSDYLLENFPDETFDIIMLIFLQPLPFSKELDHRRIYEYIDSKHSDLSLSYLEFIVGELQSSESLIFCTLLKRYLQNISDPNTVRKLHAVLKSSKNYDPKRVLKVLKDAIDGYKNTNAPELRALKYLIVYPINLLGEHQTALTTLWEELHDYQQTSEYCNMVYNNDSIAGSELLNDFLDRIIVFDNEHKKPHYLQLFLADHGSKLDSDEVLLKLPENMSVADISSFFNTELKNTTAKQNELALLKDILYSDLIKSNFKLANVLSEFFVISEERKCPICNKLLKNTSADSLAIITYKKKTYVMYLNCAKKLQAKIKHDEEQLNGKRTPLLSELL</sequence>
<organism evidence="6 7">
    <name type="scientific">Kluyveromyces dobzhanskii CBS 2104</name>
    <dbReference type="NCBI Taxonomy" id="1427455"/>
    <lineage>
        <taxon>Eukaryota</taxon>
        <taxon>Fungi</taxon>
        <taxon>Dikarya</taxon>
        <taxon>Ascomycota</taxon>
        <taxon>Saccharomycotina</taxon>
        <taxon>Saccharomycetes</taxon>
        <taxon>Saccharomycetales</taxon>
        <taxon>Saccharomycetaceae</taxon>
        <taxon>Kluyveromyces</taxon>
    </lineage>
</organism>
<dbReference type="PANTHER" id="PTHR12894:SF49">
    <property type="entry name" value="VAM6_VPS39-LIKE PROTEIN"/>
    <property type="match status" value="1"/>
</dbReference>
<evidence type="ECO:0000256" key="4">
    <source>
        <dbReference type="PROSITE-ProRule" id="PRU01006"/>
    </source>
</evidence>
<dbReference type="PROSITE" id="PS50236">
    <property type="entry name" value="CHCR"/>
    <property type="match status" value="1"/>
</dbReference>
<dbReference type="GO" id="GO:0012505">
    <property type="term" value="C:endomembrane system"/>
    <property type="evidence" value="ECO:0007669"/>
    <property type="project" value="UniProtKB-SubCell"/>
</dbReference>
<dbReference type="GO" id="GO:0034058">
    <property type="term" value="P:endosomal vesicle fusion"/>
    <property type="evidence" value="ECO:0007669"/>
    <property type="project" value="TreeGrafter"/>
</dbReference>
<comment type="subcellular location">
    <subcellularLocation>
        <location evidence="1">Endomembrane system</location>
        <topology evidence="1">Peripheral membrane protein</topology>
    </subcellularLocation>
</comment>
<feature type="repeat" description="CHCR" evidence="4">
    <location>
        <begin position="684"/>
        <end position="846"/>
    </location>
</feature>
<evidence type="ECO:0000256" key="2">
    <source>
        <dbReference type="ARBA" id="ARBA00023136"/>
    </source>
</evidence>
<dbReference type="AlphaFoldDB" id="A0A0A8KZX3"/>
<dbReference type="PANTHER" id="PTHR12894">
    <property type="entry name" value="CNH DOMAIN CONTAINING"/>
    <property type="match status" value="1"/>
</dbReference>
<comment type="similarity">
    <text evidence="3">Belongs to the VAM6/VPS39 family.</text>
</comment>
<dbReference type="InterPro" id="IPR019452">
    <property type="entry name" value="VPS39/TGF_beta_rcpt-assoc_1"/>
</dbReference>
<dbReference type="InterPro" id="IPR032914">
    <property type="entry name" value="Vam6/VPS39/TRAP1"/>
</dbReference>
<comment type="caution">
    <text evidence="6">The sequence shown here is derived from an EMBL/GenBank/DDBJ whole genome shotgun (WGS) entry which is preliminary data.</text>
</comment>
<evidence type="ECO:0000256" key="1">
    <source>
        <dbReference type="ARBA" id="ARBA00004184"/>
    </source>
</evidence>
<evidence type="ECO:0000259" key="5">
    <source>
        <dbReference type="Pfam" id="PF10366"/>
    </source>
</evidence>